<proteinExistence type="inferred from homology"/>
<feature type="compositionally biased region" description="Basic residues" evidence="9">
    <location>
        <begin position="78"/>
        <end position="90"/>
    </location>
</feature>
<dbReference type="InterPro" id="IPR049808">
    <property type="entry name" value="CONSTANS-like_Bbox1"/>
</dbReference>
<evidence type="ECO:0000256" key="4">
    <source>
        <dbReference type="ARBA" id="ARBA00022771"/>
    </source>
</evidence>
<evidence type="ECO:0000256" key="9">
    <source>
        <dbReference type="SAM" id="MobiDB-lite"/>
    </source>
</evidence>
<dbReference type="EMBL" id="JAUIZM010000004">
    <property type="protein sequence ID" value="KAK1386944.1"/>
    <property type="molecule type" value="Genomic_DNA"/>
</dbReference>
<dbReference type="CDD" id="cd19821">
    <property type="entry name" value="Bbox1_BBX-like"/>
    <property type="match status" value="1"/>
</dbReference>
<feature type="domain" description="B box-type" evidence="10">
    <location>
        <begin position="14"/>
        <end position="61"/>
    </location>
</feature>
<dbReference type="SMART" id="SM00336">
    <property type="entry name" value="BBOX"/>
    <property type="match status" value="1"/>
</dbReference>
<dbReference type="PROSITE" id="PS51017">
    <property type="entry name" value="CCT"/>
    <property type="match status" value="1"/>
</dbReference>
<dbReference type="Pfam" id="PF00643">
    <property type="entry name" value="zf-B_box"/>
    <property type="match status" value="1"/>
</dbReference>
<comment type="caution">
    <text evidence="12">The sequence shown here is derived from an EMBL/GenBank/DDBJ whole genome shotgun (WGS) entry which is preliminary data.</text>
</comment>
<evidence type="ECO:0000256" key="1">
    <source>
        <dbReference type="ARBA" id="ARBA00004123"/>
    </source>
</evidence>
<gene>
    <name evidence="12" type="ORF">POM88_015122</name>
</gene>
<sequence>MISSKKLASAVGGKTARACDSCIKKRARWYCAADDAFLCQACDSSVHSANHLAGRHERVRLKTASTESSSVEPSWHNGFKRKPRTPRKSKSQGVQKNPTHLVPEMGQDENSFEENDEQEQLLYRVPIFDLFADELCLPGEGKKGVGSDEDGNLSGTIIYDCADRKEKHSLHAFGESKNDIDEFAADVESLLGKGLDEESFDMETLGFLDCREKDLLESCDRSIEIVKLKEEKDTDVTMGINFAEFDITGEKFELNFDDYGSLDNCEEDKEAGGTCVEKEDLAIKNYDDLVGKKKKKKNILLALDYEGVISAWADKKRPWVTGVGRPELDLNDCWPDCMDAYGGVDYLQACGDEMGGSSNITVDEGRQARVLRYREKRRRRLFSKKIRYEVRKLNAEKRPRIKGRFVKRPAN</sequence>
<evidence type="ECO:0000256" key="7">
    <source>
        <dbReference type="PROSITE-ProRule" id="PRU00024"/>
    </source>
</evidence>
<dbReference type="Pfam" id="PF06203">
    <property type="entry name" value="CCT"/>
    <property type="match status" value="1"/>
</dbReference>
<comment type="subcellular location">
    <subcellularLocation>
        <location evidence="1 8">Nucleus</location>
    </subcellularLocation>
</comment>
<evidence type="ECO:0000256" key="6">
    <source>
        <dbReference type="ARBA" id="ARBA00023242"/>
    </source>
</evidence>
<dbReference type="GO" id="GO:0008270">
    <property type="term" value="F:zinc ion binding"/>
    <property type="evidence" value="ECO:0007669"/>
    <property type="project" value="UniProtKB-KW"/>
</dbReference>
<feature type="domain" description="CCT" evidence="11">
    <location>
        <begin position="366"/>
        <end position="408"/>
    </location>
</feature>
<keyword evidence="6 8" id="KW-0539">Nucleus</keyword>
<name>A0AAD8MVV6_9APIA</name>
<feature type="compositionally biased region" description="Polar residues" evidence="9">
    <location>
        <begin position="63"/>
        <end position="72"/>
    </location>
</feature>
<dbReference type="InterPro" id="IPR000315">
    <property type="entry name" value="Znf_B-box"/>
</dbReference>
<evidence type="ECO:0000256" key="2">
    <source>
        <dbReference type="ARBA" id="ARBA00010024"/>
    </source>
</evidence>
<evidence type="ECO:0000256" key="8">
    <source>
        <dbReference type="PROSITE-ProRule" id="PRU00357"/>
    </source>
</evidence>
<dbReference type="InterPro" id="IPR010402">
    <property type="entry name" value="CCT_domain"/>
</dbReference>
<organism evidence="12 13">
    <name type="scientific">Heracleum sosnowskyi</name>
    <dbReference type="NCBI Taxonomy" id="360622"/>
    <lineage>
        <taxon>Eukaryota</taxon>
        <taxon>Viridiplantae</taxon>
        <taxon>Streptophyta</taxon>
        <taxon>Embryophyta</taxon>
        <taxon>Tracheophyta</taxon>
        <taxon>Spermatophyta</taxon>
        <taxon>Magnoliopsida</taxon>
        <taxon>eudicotyledons</taxon>
        <taxon>Gunneridae</taxon>
        <taxon>Pentapetalae</taxon>
        <taxon>asterids</taxon>
        <taxon>campanulids</taxon>
        <taxon>Apiales</taxon>
        <taxon>Apiaceae</taxon>
        <taxon>Apioideae</taxon>
        <taxon>apioid superclade</taxon>
        <taxon>Tordylieae</taxon>
        <taxon>Tordyliinae</taxon>
        <taxon>Heracleum</taxon>
    </lineage>
</organism>
<dbReference type="PANTHER" id="PTHR31874">
    <property type="entry name" value="CCT MOTIF FAMILY PROTEIN, EXPRESSED"/>
    <property type="match status" value="1"/>
</dbReference>
<dbReference type="PROSITE" id="PS50119">
    <property type="entry name" value="ZF_BBOX"/>
    <property type="match status" value="1"/>
</dbReference>
<dbReference type="InterPro" id="IPR052453">
    <property type="entry name" value="CONSTANS-like_ZF"/>
</dbReference>
<comment type="similarity">
    <text evidence="2">Belongs to the CONSTANS family.</text>
</comment>
<reference evidence="12" key="1">
    <citation type="submission" date="2023-02" db="EMBL/GenBank/DDBJ databases">
        <title>Genome of toxic invasive species Heracleum sosnowskyi carries increased number of genes despite the absence of recent whole-genome duplications.</title>
        <authorList>
            <person name="Schelkunov M."/>
            <person name="Shtratnikova V."/>
            <person name="Makarenko M."/>
            <person name="Klepikova A."/>
            <person name="Omelchenko D."/>
            <person name="Novikova G."/>
            <person name="Obukhova E."/>
            <person name="Bogdanov V."/>
            <person name="Penin A."/>
            <person name="Logacheva M."/>
        </authorList>
    </citation>
    <scope>NUCLEOTIDE SEQUENCE</scope>
    <source>
        <strain evidence="12">Hsosn_3</strain>
        <tissue evidence="12">Leaf</tissue>
    </source>
</reference>
<evidence type="ECO:0000313" key="12">
    <source>
        <dbReference type="EMBL" id="KAK1386944.1"/>
    </source>
</evidence>
<keyword evidence="13" id="KW-1185">Reference proteome</keyword>
<dbReference type="AlphaFoldDB" id="A0AAD8MVV6"/>
<reference evidence="12" key="2">
    <citation type="submission" date="2023-05" db="EMBL/GenBank/DDBJ databases">
        <authorList>
            <person name="Schelkunov M.I."/>
        </authorList>
    </citation>
    <scope>NUCLEOTIDE SEQUENCE</scope>
    <source>
        <strain evidence="12">Hsosn_3</strain>
        <tissue evidence="12">Leaf</tissue>
    </source>
</reference>
<dbReference type="PANTHER" id="PTHR31874:SF1">
    <property type="entry name" value="ZINC FINGER PROTEIN CONSTANS-LIKE 6"/>
    <property type="match status" value="1"/>
</dbReference>
<feature type="region of interest" description="Disordered" evidence="9">
    <location>
        <begin position="63"/>
        <end position="103"/>
    </location>
</feature>
<evidence type="ECO:0000313" key="13">
    <source>
        <dbReference type="Proteomes" id="UP001237642"/>
    </source>
</evidence>
<evidence type="ECO:0000256" key="5">
    <source>
        <dbReference type="ARBA" id="ARBA00022833"/>
    </source>
</evidence>
<accession>A0AAD8MVV6</accession>
<keyword evidence="5" id="KW-0862">Zinc</keyword>
<keyword evidence="3" id="KW-0479">Metal-binding</keyword>
<evidence type="ECO:0000256" key="3">
    <source>
        <dbReference type="ARBA" id="ARBA00022723"/>
    </source>
</evidence>
<evidence type="ECO:0000259" key="10">
    <source>
        <dbReference type="PROSITE" id="PS50119"/>
    </source>
</evidence>
<protein>
    <submittedName>
        <fullName evidence="12">Zinc finger protein CONSTANS-LIKE 16-like</fullName>
    </submittedName>
</protein>
<dbReference type="GO" id="GO:0006355">
    <property type="term" value="P:regulation of DNA-templated transcription"/>
    <property type="evidence" value="ECO:0007669"/>
    <property type="project" value="TreeGrafter"/>
</dbReference>
<dbReference type="GO" id="GO:0005634">
    <property type="term" value="C:nucleus"/>
    <property type="evidence" value="ECO:0007669"/>
    <property type="project" value="UniProtKB-SubCell"/>
</dbReference>
<keyword evidence="4 7" id="KW-0863">Zinc-finger</keyword>
<evidence type="ECO:0000259" key="11">
    <source>
        <dbReference type="PROSITE" id="PS51017"/>
    </source>
</evidence>
<dbReference type="Proteomes" id="UP001237642">
    <property type="component" value="Unassembled WGS sequence"/>
</dbReference>